<evidence type="ECO:0000256" key="1">
    <source>
        <dbReference type="SAM" id="Phobius"/>
    </source>
</evidence>
<dbReference type="OMA" id="SAFCCHG"/>
<dbReference type="EnsemblMetazoa" id="XM_030974819">
    <property type="protein sequence ID" value="XP_030830679"/>
    <property type="gene ID" value="LOC105437609"/>
</dbReference>
<feature type="transmembrane region" description="Helical" evidence="1">
    <location>
        <begin position="407"/>
        <end position="428"/>
    </location>
</feature>
<feature type="signal peptide" evidence="2">
    <location>
        <begin position="1"/>
        <end position="16"/>
    </location>
</feature>
<keyword evidence="2" id="KW-0732">Signal</keyword>
<feature type="transmembrane region" description="Helical" evidence="1">
    <location>
        <begin position="114"/>
        <end position="134"/>
    </location>
</feature>
<reference evidence="3" key="2">
    <citation type="submission" date="2021-01" db="UniProtKB">
        <authorList>
            <consortium name="EnsemblMetazoa"/>
        </authorList>
    </citation>
    <scope>IDENTIFICATION</scope>
</reference>
<keyword evidence="1" id="KW-0812">Transmembrane</keyword>
<feature type="transmembrane region" description="Helical" evidence="1">
    <location>
        <begin position="295"/>
        <end position="315"/>
    </location>
</feature>
<feature type="transmembrane region" description="Helical" evidence="1">
    <location>
        <begin position="87"/>
        <end position="107"/>
    </location>
</feature>
<keyword evidence="1" id="KW-1133">Transmembrane helix</keyword>
<name>A0A7M7N3H4_STRPU</name>
<proteinExistence type="predicted"/>
<protein>
    <submittedName>
        <fullName evidence="3">Uncharacterized protein</fullName>
    </submittedName>
</protein>
<sequence length="529" mass="55154">MVVAIVASAFCCGGMACCHSSSPTTTTMQVTSDMQAPSYPTHPGVPDQTVYVHQPAPVNYANTVQNPNSSSSVSQHFNGAAGRATGWLQISIGIGSIVVAIAQLFIFSRIYTGAGFVAIGIWASVLFYIPTGILGICSMKKNTRVIIGYLTMSIITANVAIAQLIVGTIGALLTSQYGYYFGSDYCEQGIVDGGITSDSLLAILGLIEMVVAIVASAYCCRGMACCHSSSPTTTTMQVTSDMQAPSYPTQPGVPDQTVYVHQPAPVNYANTVQNPNSSSSVSQHFNGAAGRATGWLQISIGIGSIVVAIAQLFILSRIYTGLGFVAIGIWASVLFYIPTGILGICSMKKNTRVIIGYLTMSIITANVAIAQLIVGTIGALLTSQYGYYFGSDYREQGIVDGGITSDSLLAILGLIEMVVAIVASAYCCGGMACCHSSSPTTTTMYPHQNIPMVVTTGQYTQPAGIVQAPPGYNVQQAYPPAGQPVAPAPYNQAPGAPYNQASAPHYQALGAPYNQQAAAAPITPGEMVA</sequence>
<evidence type="ECO:0000313" key="4">
    <source>
        <dbReference type="Proteomes" id="UP000007110"/>
    </source>
</evidence>
<accession>A0A7M7N3H4</accession>
<evidence type="ECO:0000256" key="2">
    <source>
        <dbReference type="SAM" id="SignalP"/>
    </source>
</evidence>
<feature type="transmembrane region" description="Helical" evidence="1">
    <location>
        <begin position="146"/>
        <end position="173"/>
    </location>
</feature>
<evidence type="ECO:0000313" key="3">
    <source>
        <dbReference type="EnsemblMetazoa" id="XP_030830679"/>
    </source>
</evidence>
<feature type="chain" id="PRO_5029809775" evidence="2">
    <location>
        <begin position="17"/>
        <end position="529"/>
    </location>
</feature>
<dbReference type="RefSeq" id="XP_030830679.1">
    <property type="nucleotide sequence ID" value="XM_030974819.1"/>
</dbReference>
<dbReference type="KEGG" id="spu:105437609"/>
<dbReference type="PANTHER" id="PTHR23320">
    <property type="entry name" value="MEMBRANE-SPANNING 4-DOMAINS SUBFAMILY A MS4A -RELATED"/>
    <property type="match status" value="1"/>
</dbReference>
<feature type="transmembrane region" description="Helical" evidence="1">
    <location>
        <begin position="321"/>
        <end position="345"/>
    </location>
</feature>
<dbReference type="PANTHER" id="PTHR23320:SF165">
    <property type="entry name" value="MARVEL DOMAIN-CONTAINING PROTEIN"/>
    <property type="match status" value="1"/>
</dbReference>
<dbReference type="GeneID" id="105437609"/>
<dbReference type="AlphaFoldDB" id="A0A7M7N3H4"/>
<reference evidence="4" key="1">
    <citation type="submission" date="2015-02" db="EMBL/GenBank/DDBJ databases">
        <title>Genome sequencing for Strongylocentrotus purpuratus.</title>
        <authorList>
            <person name="Murali S."/>
            <person name="Liu Y."/>
            <person name="Vee V."/>
            <person name="English A."/>
            <person name="Wang M."/>
            <person name="Skinner E."/>
            <person name="Han Y."/>
            <person name="Muzny D.M."/>
            <person name="Worley K.C."/>
            <person name="Gibbs R.A."/>
        </authorList>
    </citation>
    <scope>NUCLEOTIDE SEQUENCE</scope>
</reference>
<dbReference type="Proteomes" id="UP000007110">
    <property type="component" value="Unassembled WGS sequence"/>
</dbReference>
<dbReference type="InterPro" id="IPR030417">
    <property type="entry name" value="MS4A"/>
</dbReference>
<feature type="transmembrane region" description="Helical" evidence="1">
    <location>
        <begin position="357"/>
        <end position="387"/>
    </location>
</feature>
<dbReference type="InParanoid" id="A0A7M7N3H4"/>
<organism evidence="3 4">
    <name type="scientific">Strongylocentrotus purpuratus</name>
    <name type="common">Purple sea urchin</name>
    <dbReference type="NCBI Taxonomy" id="7668"/>
    <lineage>
        <taxon>Eukaryota</taxon>
        <taxon>Metazoa</taxon>
        <taxon>Echinodermata</taxon>
        <taxon>Eleutherozoa</taxon>
        <taxon>Echinozoa</taxon>
        <taxon>Echinoidea</taxon>
        <taxon>Euechinoidea</taxon>
        <taxon>Echinacea</taxon>
        <taxon>Camarodonta</taxon>
        <taxon>Echinidea</taxon>
        <taxon>Strongylocentrotidae</taxon>
        <taxon>Strongylocentrotus</taxon>
    </lineage>
</organism>
<keyword evidence="4" id="KW-1185">Reference proteome</keyword>
<keyword evidence="1" id="KW-0472">Membrane</keyword>